<feature type="compositionally biased region" description="Acidic residues" evidence="1">
    <location>
        <begin position="49"/>
        <end position="72"/>
    </location>
</feature>
<gene>
    <name evidence="2" type="ORF">AALO_G00102610</name>
</gene>
<accession>A0AAV6GV89</accession>
<evidence type="ECO:0000313" key="3">
    <source>
        <dbReference type="Proteomes" id="UP000823561"/>
    </source>
</evidence>
<feature type="compositionally biased region" description="Acidic residues" evidence="1">
    <location>
        <begin position="31"/>
        <end position="41"/>
    </location>
</feature>
<protein>
    <submittedName>
        <fullName evidence="2">Uncharacterized protein</fullName>
    </submittedName>
</protein>
<organism evidence="2 3">
    <name type="scientific">Alosa alosa</name>
    <name type="common">allis shad</name>
    <dbReference type="NCBI Taxonomy" id="278164"/>
    <lineage>
        <taxon>Eukaryota</taxon>
        <taxon>Metazoa</taxon>
        <taxon>Chordata</taxon>
        <taxon>Craniata</taxon>
        <taxon>Vertebrata</taxon>
        <taxon>Euteleostomi</taxon>
        <taxon>Actinopterygii</taxon>
        <taxon>Neopterygii</taxon>
        <taxon>Teleostei</taxon>
        <taxon>Clupei</taxon>
        <taxon>Clupeiformes</taxon>
        <taxon>Clupeoidei</taxon>
        <taxon>Clupeidae</taxon>
        <taxon>Alosa</taxon>
    </lineage>
</organism>
<dbReference type="AlphaFoldDB" id="A0AAV6GV89"/>
<evidence type="ECO:0000256" key="1">
    <source>
        <dbReference type="SAM" id="MobiDB-lite"/>
    </source>
</evidence>
<sequence length="106" mass="11954">MTTGEEGPAVASCPSEEDHRAVPPEAWPAQEEAEPAEEVVLEPERHGMDEDEEEVEVEEERRDEEDEDDDEASSGMSGFVVPYPELAPVVFFCLKQTTFPRSWCIR</sequence>
<feature type="non-terminal residue" evidence="2">
    <location>
        <position position="106"/>
    </location>
</feature>
<comment type="caution">
    <text evidence="2">The sequence shown here is derived from an EMBL/GenBank/DDBJ whole genome shotgun (WGS) entry which is preliminary data.</text>
</comment>
<feature type="region of interest" description="Disordered" evidence="1">
    <location>
        <begin position="1"/>
        <end position="79"/>
    </location>
</feature>
<keyword evidence="3" id="KW-1185">Reference proteome</keyword>
<reference evidence="2" key="1">
    <citation type="submission" date="2020-10" db="EMBL/GenBank/DDBJ databases">
        <title>Chromosome-scale genome assembly of the Allis shad, Alosa alosa.</title>
        <authorList>
            <person name="Margot Z."/>
            <person name="Christophe K."/>
            <person name="Cabau C."/>
            <person name="Louis A."/>
            <person name="Berthelot C."/>
            <person name="Parey E."/>
            <person name="Roest Crollius H."/>
            <person name="Montfort J."/>
            <person name="Robinson-Rechavi M."/>
            <person name="Bucao C."/>
            <person name="Bouchez O."/>
            <person name="Gislard M."/>
            <person name="Lluch J."/>
            <person name="Milhes M."/>
            <person name="Lampietro C."/>
            <person name="Lopez Roques C."/>
            <person name="Donnadieu C."/>
            <person name="Braasch I."/>
            <person name="Desvignes T."/>
            <person name="Postlethwait J."/>
            <person name="Bobe J."/>
            <person name="Guiguen Y."/>
        </authorList>
    </citation>
    <scope>NUCLEOTIDE SEQUENCE</scope>
    <source>
        <strain evidence="2">M-15738</strain>
        <tissue evidence="2">Blood</tissue>
    </source>
</reference>
<proteinExistence type="predicted"/>
<dbReference type="Proteomes" id="UP000823561">
    <property type="component" value="Chromosome 7"/>
</dbReference>
<name>A0AAV6GV89_9TELE</name>
<dbReference type="EMBL" id="JADWDJ010000007">
    <property type="protein sequence ID" value="KAG5278774.1"/>
    <property type="molecule type" value="Genomic_DNA"/>
</dbReference>
<evidence type="ECO:0000313" key="2">
    <source>
        <dbReference type="EMBL" id="KAG5278774.1"/>
    </source>
</evidence>